<dbReference type="EMBL" id="LJCO01000077">
    <property type="protein sequence ID" value="KPV42428.1"/>
    <property type="molecule type" value="Genomic_DNA"/>
</dbReference>
<keyword evidence="6 8" id="KW-1133">Transmembrane helix</keyword>
<dbReference type="RefSeq" id="WP_054970499.1">
    <property type="nucleotide sequence ID" value="NZ_LJCO01000077.1"/>
</dbReference>
<feature type="transmembrane region" description="Helical" evidence="8">
    <location>
        <begin position="145"/>
        <end position="165"/>
    </location>
</feature>
<keyword evidence="2" id="KW-1003">Cell membrane</keyword>
<feature type="transmembrane region" description="Helical" evidence="8">
    <location>
        <begin position="304"/>
        <end position="324"/>
    </location>
</feature>
<comment type="subcellular location">
    <subcellularLocation>
        <location evidence="1">Cell membrane</location>
        <topology evidence="1">Multi-pass membrane protein</topology>
    </subcellularLocation>
</comment>
<feature type="transmembrane region" description="Helical" evidence="8">
    <location>
        <begin position="36"/>
        <end position="60"/>
    </location>
</feature>
<dbReference type="GO" id="GO:0009103">
    <property type="term" value="P:lipopolysaccharide biosynthetic process"/>
    <property type="evidence" value="ECO:0007669"/>
    <property type="project" value="UniProtKB-ARBA"/>
</dbReference>
<dbReference type="PANTHER" id="PTHR33908">
    <property type="entry name" value="MANNOSYLTRANSFERASE YKCB-RELATED"/>
    <property type="match status" value="1"/>
</dbReference>
<protein>
    <recommendedName>
        <fullName evidence="11">Glycosyltransferase RgtA/B/C/D-like domain-containing protein</fullName>
    </recommendedName>
</protein>
<dbReference type="InterPro" id="IPR050297">
    <property type="entry name" value="LipidA_mod_glycosyltrf_83"/>
</dbReference>
<dbReference type="PATRIC" id="fig|471514.4.peg.5007"/>
<keyword evidence="4" id="KW-0808">Transferase</keyword>
<dbReference type="AlphaFoldDB" id="A0A0P9CS63"/>
<evidence type="ECO:0000313" key="9">
    <source>
        <dbReference type="EMBL" id="KPV42428.1"/>
    </source>
</evidence>
<feature type="transmembrane region" description="Helical" evidence="8">
    <location>
        <begin position="72"/>
        <end position="91"/>
    </location>
</feature>
<evidence type="ECO:0000256" key="7">
    <source>
        <dbReference type="ARBA" id="ARBA00023136"/>
    </source>
</evidence>
<name>A0A0P9CS63_9BACL</name>
<gene>
    <name evidence="9" type="ORF">AN477_17685</name>
</gene>
<evidence type="ECO:0000256" key="6">
    <source>
        <dbReference type="ARBA" id="ARBA00022989"/>
    </source>
</evidence>
<keyword evidence="7 8" id="KW-0472">Membrane</keyword>
<dbReference type="GO" id="GO:0016763">
    <property type="term" value="F:pentosyltransferase activity"/>
    <property type="evidence" value="ECO:0007669"/>
    <property type="project" value="TreeGrafter"/>
</dbReference>
<dbReference type="Proteomes" id="UP000050482">
    <property type="component" value="Unassembled WGS sequence"/>
</dbReference>
<accession>A0A0P9CS63</accession>
<keyword evidence="3" id="KW-0328">Glycosyltransferase</keyword>
<evidence type="ECO:0000256" key="2">
    <source>
        <dbReference type="ARBA" id="ARBA00022475"/>
    </source>
</evidence>
<evidence type="ECO:0000256" key="5">
    <source>
        <dbReference type="ARBA" id="ARBA00022692"/>
    </source>
</evidence>
<dbReference type="STRING" id="471514.AN477_17685"/>
<evidence type="ECO:0000256" key="3">
    <source>
        <dbReference type="ARBA" id="ARBA00022676"/>
    </source>
</evidence>
<feature type="transmembrane region" description="Helical" evidence="8">
    <location>
        <begin position="243"/>
        <end position="263"/>
    </location>
</feature>
<keyword evidence="5 8" id="KW-0812">Transmembrane</keyword>
<feature type="transmembrane region" description="Helical" evidence="8">
    <location>
        <begin position="336"/>
        <end position="355"/>
    </location>
</feature>
<dbReference type="OrthoDB" id="3276839at2"/>
<evidence type="ECO:0000313" key="10">
    <source>
        <dbReference type="Proteomes" id="UP000050482"/>
    </source>
</evidence>
<sequence>MSVTQQRQLTAPSRAPFTANRDIFSVRVSAPPLWEIIVLCSLSFTLSITVGYILVFHYQVILDDAMSRVMNAYYVFFRGYLHFGAIGFVWNPFPSLLEMPIAALHNEWPSLVTKGFASNIVSSAFGMVSVYYMHRILYRFGFGRASRFVWVLLFILNPMALYYNANGMSDGMLMGCLLATLSGTLAYLEERRLEALAVGAMWLAAAFMFRYEAIPFFLFTSLAIAIALWRMRQPQQETQAMLVLYAMPMVYSVLVWMFVNWLIMKNPLYFLVSPYGNASQIASGSYSTNALTAANHHLWNAIQLVFRFSLLFFPSIIGMAWAFVQQFRYRPDPRWIVLFAATLAVPLFQAVMLYVNASAGWARFFIYYIPFGICLLALIPMSFKGHLKKITLVLTTLLFVAGDVATFHELRTPIVGHGENTTIENILNNVPSATFGQEIAVSDYINAHPNLVVLADSFDTWAVIARLDRPSQCVITSDIDFQSVLANPRGRVDAILVPQPSIGYSLDAINRAYPGLWAGKVPWTHLIKEFSGSAHYRLYAVTPLAP</sequence>
<proteinExistence type="predicted"/>
<evidence type="ECO:0000256" key="8">
    <source>
        <dbReference type="SAM" id="Phobius"/>
    </source>
</evidence>
<reference evidence="9 10" key="1">
    <citation type="submission" date="2015-09" db="EMBL/GenBank/DDBJ databases">
        <title>Draft genome sequence of Alicyclobacillus ferrooxydans DSM 22381.</title>
        <authorList>
            <person name="Hemp J."/>
        </authorList>
    </citation>
    <scope>NUCLEOTIDE SEQUENCE [LARGE SCALE GENOMIC DNA]</scope>
    <source>
        <strain evidence="9 10">TC-34</strain>
    </source>
</reference>
<dbReference type="GO" id="GO:0005886">
    <property type="term" value="C:plasma membrane"/>
    <property type="evidence" value="ECO:0007669"/>
    <property type="project" value="UniProtKB-SubCell"/>
</dbReference>
<evidence type="ECO:0008006" key="11">
    <source>
        <dbReference type="Google" id="ProtNLM"/>
    </source>
</evidence>
<comment type="caution">
    <text evidence="9">The sequence shown here is derived from an EMBL/GenBank/DDBJ whole genome shotgun (WGS) entry which is preliminary data.</text>
</comment>
<keyword evidence="10" id="KW-1185">Reference proteome</keyword>
<feature type="transmembrane region" description="Helical" evidence="8">
    <location>
        <begin position="361"/>
        <end position="379"/>
    </location>
</feature>
<feature type="transmembrane region" description="Helical" evidence="8">
    <location>
        <begin position="111"/>
        <end position="133"/>
    </location>
</feature>
<evidence type="ECO:0000256" key="1">
    <source>
        <dbReference type="ARBA" id="ARBA00004651"/>
    </source>
</evidence>
<evidence type="ECO:0000256" key="4">
    <source>
        <dbReference type="ARBA" id="ARBA00022679"/>
    </source>
</evidence>
<organism evidence="9 10">
    <name type="scientific">Alicyclobacillus ferrooxydans</name>
    <dbReference type="NCBI Taxonomy" id="471514"/>
    <lineage>
        <taxon>Bacteria</taxon>
        <taxon>Bacillati</taxon>
        <taxon>Bacillota</taxon>
        <taxon>Bacilli</taxon>
        <taxon>Bacillales</taxon>
        <taxon>Alicyclobacillaceae</taxon>
        <taxon>Alicyclobacillus</taxon>
    </lineage>
</organism>
<dbReference type="PANTHER" id="PTHR33908:SF11">
    <property type="entry name" value="MEMBRANE PROTEIN"/>
    <property type="match status" value="1"/>
</dbReference>
<feature type="transmembrane region" description="Helical" evidence="8">
    <location>
        <begin position="215"/>
        <end position="231"/>
    </location>
</feature>